<keyword evidence="5" id="KW-1185">Reference proteome</keyword>
<feature type="domain" description="Fumarylacetoacetase-like C-terminal" evidence="3">
    <location>
        <begin position="97"/>
        <end position="330"/>
    </location>
</feature>
<dbReference type="PANTHER" id="PTHR42796">
    <property type="entry name" value="FUMARYLACETOACETATE HYDROLASE DOMAIN-CONTAINING PROTEIN 2A-RELATED"/>
    <property type="match status" value="1"/>
</dbReference>
<dbReference type="InterPro" id="IPR051121">
    <property type="entry name" value="FAH"/>
</dbReference>
<evidence type="ECO:0000313" key="5">
    <source>
        <dbReference type="Proteomes" id="UP000274391"/>
    </source>
</evidence>
<gene>
    <name evidence="4" type="ORF">EG850_08180</name>
</gene>
<dbReference type="EMBL" id="RQVS01000008">
    <property type="protein sequence ID" value="RRJ86615.1"/>
    <property type="molecule type" value="Genomic_DNA"/>
</dbReference>
<name>A0A3P3VUW9_9MICO</name>
<comment type="caution">
    <text evidence="4">The sequence shown here is derived from an EMBL/GenBank/DDBJ whole genome shotgun (WGS) entry which is preliminary data.</text>
</comment>
<dbReference type="InterPro" id="IPR011234">
    <property type="entry name" value="Fumarylacetoacetase-like_C"/>
</dbReference>
<proteinExistence type="inferred from homology"/>
<dbReference type="OrthoDB" id="9805307at2"/>
<sequence>MPGAIGLGLESGAFGIGTFDAGSGAFPAVVVDDRAADLRSLLPRIERTRDLLSDWDGNLDAIAEVIAQPDSASRDRLEWRAIGDLHALPPMQPVGPILAAGANYREHILQMSVAHKLGRADATEEELWDEAAAENDARRRSGDPYIWTGLPSAICGAFDDVQLPDVGDDLDWELELGVVIGRSAYRIEAQDAGKVIAGYTIVNDLTARTLVPRPDMAMIGTDWFRAKNQPTFFPTGPVLVPARFIPDPKALRIQLQLNGQMMQDATTDDLLFDIPSLIAYASSIARLEPGDLLITGSPAGNGSHWGRFLQDGDEMTASITGLGTQRNRVRAATGILPPWQASRA</sequence>
<dbReference type="GO" id="GO:0046872">
    <property type="term" value="F:metal ion binding"/>
    <property type="evidence" value="ECO:0007669"/>
    <property type="project" value="UniProtKB-KW"/>
</dbReference>
<reference evidence="4 5" key="1">
    <citation type="submission" date="2018-11" db="EMBL/GenBank/DDBJ databases">
        <title>YIM 102482-1 draft genome.</title>
        <authorList>
            <person name="Li G."/>
            <person name="Jiang Y."/>
        </authorList>
    </citation>
    <scope>NUCLEOTIDE SEQUENCE [LARGE SCALE GENOMIC DNA]</scope>
    <source>
        <strain evidence="4 5">YIM 102482-1</strain>
    </source>
</reference>
<comment type="similarity">
    <text evidence="1">Belongs to the FAH family.</text>
</comment>
<dbReference type="Pfam" id="PF01557">
    <property type="entry name" value="FAA_hydrolase"/>
    <property type="match status" value="1"/>
</dbReference>
<organism evidence="4 5">
    <name type="scientific">Gulosibacter macacae</name>
    <dbReference type="NCBI Taxonomy" id="2488791"/>
    <lineage>
        <taxon>Bacteria</taxon>
        <taxon>Bacillati</taxon>
        <taxon>Actinomycetota</taxon>
        <taxon>Actinomycetes</taxon>
        <taxon>Micrococcales</taxon>
        <taxon>Microbacteriaceae</taxon>
        <taxon>Gulosibacter</taxon>
    </lineage>
</organism>
<protein>
    <submittedName>
        <fullName evidence="4">Fumarylacetoacetate hydrolase family protein</fullName>
    </submittedName>
</protein>
<dbReference type="SUPFAM" id="SSF56529">
    <property type="entry name" value="FAH"/>
    <property type="match status" value="1"/>
</dbReference>
<evidence type="ECO:0000256" key="1">
    <source>
        <dbReference type="ARBA" id="ARBA00010211"/>
    </source>
</evidence>
<dbReference type="AlphaFoldDB" id="A0A3P3VUW9"/>
<dbReference type="GO" id="GO:0016787">
    <property type="term" value="F:hydrolase activity"/>
    <property type="evidence" value="ECO:0007669"/>
    <property type="project" value="UniProtKB-KW"/>
</dbReference>
<dbReference type="GO" id="GO:0044281">
    <property type="term" value="P:small molecule metabolic process"/>
    <property type="evidence" value="ECO:0007669"/>
    <property type="project" value="UniProtKB-ARBA"/>
</dbReference>
<keyword evidence="4" id="KW-0378">Hydrolase</keyword>
<evidence type="ECO:0000259" key="3">
    <source>
        <dbReference type="Pfam" id="PF01557"/>
    </source>
</evidence>
<keyword evidence="2" id="KW-0479">Metal-binding</keyword>
<dbReference type="Proteomes" id="UP000274391">
    <property type="component" value="Unassembled WGS sequence"/>
</dbReference>
<evidence type="ECO:0000313" key="4">
    <source>
        <dbReference type="EMBL" id="RRJ86615.1"/>
    </source>
</evidence>
<evidence type="ECO:0000256" key="2">
    <source>
        <dbReference type="ARBA" id="ARBA00022723"/>
    </source>
</evidence>
<accession>A0A3P3VUW9</accession>
<dbReference type="PANTHER" id="PTHR42796:SF4">
    <property type="entry name" value="FUMARYLACETOACETATE HYDROLASE DOMAIN-CONTAINING PROTEIN 2A"/>
    <property type="match status" value="1"/>
</dbReference>
<dbReference type="InterPro" id="IPR036663">
    <property type="entry name" value="Fumarylacetoacetase_C_sf"/>
</dbReference>
<dbReference type="Gene3D" id="3.90.850.10">
    <property type="entry name" value="Fumarylacetoacetase-like, C-terminal domain"/>
    <property type="match status" value="1"/>
</dbReference>